<dbReference type="SUPFAM" id="SSF55486">
    <property type="entry name" value="Metalloproteases ('zincins'), catalytic domain"/>
    <property type="match status" value="1"/>
</dbReference>
<comment type="similarity">
    <text evidence="2 13">Belongs to the peptidase M35 family.</text>
</comment>
<evidence type="ECO:0000313" key="14">
    <source>
        <dbReference type="EMBL" id="KAK1689675.1"/>
    </source>
</evidence>
<dbReference type="InterPro" id="IPR024079">
    <property type="entry name" value="MetalloPept_cat_dom_sf"/>
</dbReference>
<dbReference type="Pfam" id="PF02102">
    <property type="entry name" value="Peptidase_M35"/>
    <property type="match status" value="1"/>
</dbReference>
<feature type="signal peptide" evidence="13">
    <location>
        <begin position="1"/>
        <end position="16"/>
    </location>
</feature>
<feature type="binding site" evidence="12">
    <location>
        <position position="321"/>
    </location>
    <ligand>
        <name>Zn(2+)</name>
        <dbReference type="ChEBI" id="CHEBI:29105"/>
        <note>catalytic</note>
    </ligand>
</feature>
<keyword evidence="10" id="KW-0865">Zymogen</keyword>
<reference evidence="14" key="1">
    <citation type="submission" date="2021-06" db="EMBL/GenBank/DDBJ databases">
        <title>Comparative genomics, transcriptomics and evolutionary studies reveal genomic signatures of adaptation to plant cell wall in hemibiotrophic fungi.</title>
        <authorList>
            <consortium name="DOE Joint Genome Institute"/>
            <person name="Baroncelli R."/>
            <person name="Diaz J.F."/>
            <person name="Benocci T."/>
            <person name="Peng M."/>
            <person name="Battaglia E."/>
            <person name="Haridas S."/>
            <person name="Andreopoulos W."/>
            <person name="Labutti K."/>
            <person name="Pangilinan J."/>
            <person name="Floch G.L."/>
            <person name="Makela M.R."/>
            <person name="Henrissat B."/>
            <person name="Grigoriev I.V."/>
            <person name="Crouch J.A."/>
            <person name="De Vries R.P."/>
            <person name="Sukno S.A."/>
            <person name="Thon M.R."/>
        </authorList>
    </citation>
    <scope>NUCLEOTIDE SEQUENCE</scope>
    <source>
        <strain evidence="14">CBS 193.32</strain>
    </source>
</reference>
<evidence type="ECO:0000256" key="4">
    <source>
        <dbReference type="ARBA" id="ARBA00022685"/>
    </source>
</evidence>
<dbReference type="PANTHER" id="PTHR37016:SF2">
    <property type="entry name" value="NEUTRAL PROTEASE 2 HOMOLOG SNOG_02177"/>
    <property type="match status" value="1"/>
</dbReference>
<evidence type="ECO:0000256" key="8">
    <source>
        <dbReference type="ARBA" id="ARBA00022833"/>
    </source>
</evidence>
<keyword evidence="9 13" id="KW-0482">Metalloprotease</keyword>
<keyword evidence="3 13" id="KW-0645">Protease</keyword>
<dbReference type="EMBL" id="JAHMHR010000007">
    <property type="protein sequence ID" value="KAK1689675.1"/>
    <property type="molecule type" value="Genomic_DNA"/>
</dbReference>
<dbReference type="InterPro" id="IPR001384">
    <property type="entry name" value="Peptidase_M35"/>
</dbReference>
<feature type="active site" evidence="11">
    <location>
        <position position="318"/>
    </location>
</feature>
<dbReference type="GO" id="GO:0046872">
    <property type="term" value="F:metal ion binding"/>
    <property type="evidence" value="ECO:0007669"/>
    <property type="project" value="UniProtKB-KW"/>
</dbReference>
<comment type="function">
    <text evidence="13">Secreted metalloproteinase that allows assimilation of proteinaceous substrates. Shows high activities on basic nuclear substrates such as histone and protamine.</text>
</comment>
<evidence type="ECO:0000256" key="5">
    <source>
        <dbReference type="ARBA" id="ARBA00022723"/>
    </source>
</evidence>
<keyword evidence="13" id="KW-0964">Secreted</keyword>
<comment type="subcellular location">
    <subcellularLocation>
        <location evidence="13">Secreted</location>
    </subcellularLocation>
</comment>
<evidence type="ECO:0000256" key="11">
    <source>
        <dbReference type="PIRSR" id="PIRSR601384-1"/>
    </source>
</evidence>
<dbReference type="Gene3D" id="2.60.40.2970">
    <property type="match status" value="1"/>
</dbReference>
<proteinExistence type="inferred from homology"/>
<feature type="binding site" evidence="12">
    <location>
        <position position="317"/>
    </location>
    <ligand>
        <name>Zn(2+)</name>
        <dbReference type="ChEBI" id="CHEBI:29105"/>
        <note>catalytic</note>
    </ligand>
</feature>
<comment type="catalytic activity">
    <reaction evidence="1 13">
        <text>Preferential cleavage of bonds with hydrophobic residues in P1'. Also 3-Asn-|-Gln-4 and 8-Gly-|-Ser-9 bonds in insulin B chain.</text>
        <dbReference type="EC" id="3.4.24.39"/>
    </reaction>
</comment>
<evidence type="ECO:0000256" key="10">
    <source>
        <dbReference type="ARBA" id="ARBA00023145"/>
    </source>
</evidence>
<dbReference type="PANTHER" id="PTHR37016">
    <property type="match status" value="1"/>
</dbReference>
<dbReference type="InterPro" id="IPR050414">
    <property type="entry name" value="Fungal_M35_metalloproteases"/>
</dbReference>
<dbReference type="Proteomes" id="UP001224890">
    <property type="component" value="Unassembled WGS sequence"/>
</dbReference>
<keyword evidence="4 13" id="KW-0165">Cleavage on pair of basic residues</keyword>
<evidence type="ECO:0000313" key="15">
    <source>
        <dbReference type="Proteomes" id="UP001224890"/>
    </source>
</evidence>
<dbReference type="GO" id="GO:0004222">
    <property type="term" value="F:metalloendopeptidase activity"/>
    <property type="evidence" value="ECO:0007669"/>
    <property type="project" value="InterPro"/>
</dbReference>
<comment type="caution">
    <text evidence="14">The sequence shown here is derived from an EMBL/GenBank/DDBJ whole genome shotgun (WGS) entry which is preliminary data.</text>
</comment>
<dbReference type="AlphaFoldDB" id="A0AAJ0AVL9"/>
<feature type="binding site" evidence="12">
    <location>
        <position position="330"/>
    </location>
    <ligand>
        <name>Zn(2+)</name>
        <dbReference type="ChEBI" id="CHEBI:29105"/>
        <note>catalytic</note>
    </ligand>
</feature>
<comment type="cofactor">
    <cofactor evidence="12 13">
        <name>Zn(2+)</name>
        <dbReference type="ChEBI" id="CHEBI:29105"/>
    </cofactor>
    <text evidence="12 13">Binds 1 zinc ion per subunit.</text>
</comment>
<evidence type="ECO:0000256" key="2">
    <source>
        <dbReference type="ARBA" id="ARBA00010279"/>
    </source>
</evidence>
<dbReference type="GeneID" id="85456401"/>
<dbReference type="Gene3D" id="3.40.390.10">
    <property type="entry name" value="Collagenase (Catalytic Domain)"/>
    <property type="match status" value="1"/>
</dbReference>
<protein>
    <recommendedName>
        <fullName evidence="13">Neutral protease 2</fullName>
        <ecNumber evidence="13">3.4.24.39</ecNumber>
    </recommendedName>
    <alternativeName>
        <fullName evidence="13">Deuterolysin</fullName>
    </alternativeName>
</protein>
<dbReference type="PRINTS" id="PR00768">
    <property type="entry name" value="DEUTEROLYSIN"/>
</dbReference>
<dbReference type="GO" id="GO:0005576">
    <property type="term" value="C:extracellular region"/>
    <property type="evidence" value="ECO:0007669"/>
    <property type="project" value="UniProtKB-SubCell"/>
</dbReference>
<gene>
    <name evidence="14" type="ORF">BDP55DRAFT_628237</name>
</gene>
<name>A0AAJ0AVL9_9PEZI</name>
<evidence type="ECO:0000256" key="3">
    <source>
        <dbReference type="ARBA" id="ARBA00022670"/>
    </source>
</evidence>
<organism evidence="14 15">
    <name type="scientific">Colletotrichum godetiae</name>
    <dbReference type="NCBI Taxonomy" id="1209918"/>
    <lineage>
        <taxon>Eukaryota</taxon>
        <taxon>Fungi</taxon>
        <taxon>Dikarya</taxon>
        <taxon>Ascomycota</taxon>
        <taxon>Pezizomycotina</taxon>
        <taxon>Sordariomycetes</taxon>
        <taxon>Hypocreomycetidae</taxon>
        <taxon>Glomerellales</taxon>
        <taxon>Glomerellaceae</taxon>
        <taxon>Colletotrichum</taxon>
        <taxon>Colletotrichum acutatum species complex</taxon>
    </lineage>
</organism>
<dbReference type="GO" id="GO:0006508">
    <property type="term" value="P:proteolysis"/>
    <property type="evidence" value="ECO:0007669"/>
    <property type="project" value="UniProtKB-KW"/>
</dbReference>
<evidence type="ECO:0000256" key="9">
    <source>
        <dbReference type="ARBA" id="ARBA00023049"/>
    </source>
</evidence>
<feature type="chain" id="PRO_5042316178" description="Neutral protease 2" evidence="13">
    <location>
        <begin position="17"/>
        <end position="419"/>
    </location>
</feature>
<keyword evidence="7 13" id="KW-0378">Hydrolase</keyword>
<dbReference type="EC" id="3.4.24.39" evidence="13"/>
<accession>A0AAJ0AVL9</accession>
<evidence type="ECO:0000256" key="1">
    <source>
        <dbReference type="ARBA" id="ARBA00001187"/>
    </source>
</evidence>
<keyword evidence="15" id="KW-1185">Reference proteome</keyword>
<dbReference type="RefSeq" id="XP_060433370.1">
    <property type="nucleotide sequence ID" value="XM_060571875.1"/>
</dbReference>
<keyword evidence="8 12" id="KW-0862">Zinc</keyword>
<evidence type="ECO:0000256" key="6">
    <source>
        <dbReference type="ARBA" id="ARBA00022729"/>
    </source>
</evidence>
<evidence type="ECO:0000256" key="7">
    <source>
        <dbReference type="ARBA" id="ARBA00022801"/>
    </source>
</evidence>
<sequence length="419" mass="44108">MKFSIGVSLLATLASAVNVDMAKRDTSPLDVKLEAIGNSGVKAALTNTGDSAIKLFKTGTFLDKAPVEKVEVFAAGNKIDFDGIRLQIATSGLTEEAFQIVAAGETIEVEFDAAELHDLSTGGAVEIVTQGSFLYADADSTDIAGAVPFSSNSIKTEVNGEEAASVRTAFIEKRTAVQADCTGTRRTATVNAITRCRSLAVAASSAAASGPAARMTEYFKSSTTATRNTVAAVFGRIVSECGSTTSGVSRQYCSDVYGACSSNVIAYTLPSQSYMVNFLVSPPRSNKNPTLTGPTFFTMSAASSTCHAQDQQTTIVHEMTHLTQIKGTSDYNGYGYNFVRSLTAAQNLNHADTYILVSRNANVALKPSSPSLSTPAAKCLASFGDGTMRRNSNVDVNRNRQEVANWGASLMDAGNYSLA</sequence>
<keyword evidence="5 12" id="KW-0479">Metal-binding</keyword>
<evidence type="ECO:0000256" key="13">
    <source>
        <dbReference type="RuleBase" id="RU361126"/>
    </source>
</evidence>
<keyword evidence="6 13" id="KW-0732">Signal</keyword>
<evidence type="ECO:0000256" key="12">
    <source>
        <dbReference type="PIRSR" id="PIRSR601384-2"/>
    </source>
</evidence>
<dbReference type="CDD" id="cd11008">
    <property type="entry name" value="M35_deuterolysin_like"/>
    <property type="match status" value="1"/>
</dbReference>